<dbReference type="InterPro" id="IPR025857">
    <property type="entry name" value="MacB_PCD"/>
</dbReference>
<evidence type="ECO:0000259" key="7">
    <source>
        <dbReference type="Pfam" id="PF02687"/>
    </source>
</evidence>
<feature type="domain" description="MacB-like periplasmic core" evidence="8">
    <location>
        <begin position="571"/>
        <end position="724"/>
    </location>
</feature>
<evidence type="ECO:0000256" key="3">
    <source>
        <dbReference type="ARBA" id="ARBA00022692"/>
    </source>
</evidence>
<feature type="transmembrane region" description="Helical" evidence="6">
    <location>
        <begin position="459"/>
        <end position="483"/>
    </location>
</feature>
<feature type="transmembrane region" description="Helical" evidence="6">
    <location>
        <begin position="809"/>
        <end position="829"/>
    </location>
</feature>
<keyword evidence="4 6" id="KW-1133">Transmembrane helix</keyword>
<feature type="domain" description="MacB-like periplasmic core" evidence="8">
    <location>
        <begin position="102"/>
        <end position="322"/>
    </location>
</feature>
<feature type="transmembrane region" description="Helical" evidence="6">
    <location>
        <begin position="367"/>
        <end position="388"/>
    </location>
</feature>
<feature type="domain" description="ABC3 transporter permease C-terminal" evidence="7">
    <location>
        <begin position="372"/>
        <end position="488"/>
    </location>
</feature>
<dbReference type="GO" id="GO:0022857">
    <property type="term" value="F:transmembrane transporter activity"/>
    <property type="evidence" value="ECO:0007669"/>
    <property type="project" value="TreeGrafter"/>
</dbReference>
<protein>
    <submittedName>
        <fullName evidence="9">Permease prefix domain 2-containing transporter</fullName>
    </submittedName>
</protein>
<sequence length="880" mass="100319">MKKGDMPYCPEPPHLATQFLRWYCRSELLDEVEGDLYELFRRRIETKGKRRAEMLYCLNVLMFFQPDYIRKRKNYNATNAMAMVENYFKIGWRNLLINKGYSLINIGGLAAGMVVTLLISLWIYDEVSFNTYHQNYNSIAQVMRHQGRLDGERITSGYHPSALGELFRSSYENYFEHVVMRRGSEEHIISVEDKSFVQLGDFMQPEGPAMLTLNMLHGTRNGLRDMSSILLSKTLADKLFGDSDPMNKVLTIDGKSVVTVTGVYEDLPHNSDFRETSYIAPLDLFFSMTGLDPNVWDNFNMFLYVQLRPQHNFDAASALIKDQLLNHIPEELAATGPELFLHPMRKWHLFSEFKDGASVTSNRLKFVWLYGLIGLFVLLLACINFMNLSTARSEKRAKEIGVRKSMGSMRYQLVNQFLSESLLVALFAFILSIAIVLLILPWFNEIAGKEMRMPFTNPWFWMVGLGFTFFTGMLAGMYPALYLSSFNPVKSLKGTFRMGRYAALPRKVLVVVQFTVSMTLIIGTLIVDQQIQHAKNRPVGYTRDGLLMIPKRVSSLYGKYEIFRDELKKTGTVVEVAEANYPLTNTLGNNGGFDWPGKDPSFNPSFNTVSVNYEYGQTVDWKLLEGRDFSRDFRTDISGVVITESAQKLMGLEDPIGVNLKYAYGYSGIYDFTILGVVKDMIKGDPFQSPYPAIMFLSETELSWMFIRLNPQVNVSEALSNIENIFKQIAPAAPFDYKFVDEEYNAKFRAEERIGKLATFFAVLAILISGLGLFGLAAFVAERRTKEIGIRKVLGASVSQLWQMLSQDFVILIVLSCLIAIPVTYFFMHNWLQQYEYRTEITWWIFAAAGLGAFIITLLTVSFQSIKAALANPVDSLRNE</sequence>
<feature type="transmembrane region" description="Helical" evidence="6">
    <location>
        <begin position="413"/>
        <end position="439"/>
    </location>
</feature>
<evidence type="ECO:0000259" key="8">
    <source>
        <dbReference type="Pfam" id="PF12704"/>
    </source>
</evidence>
<dbReference type="InterPro" id="IPR050250">
    <property type="entry name" value="Macrolide_Exporter_MacB"/>
</dbReference>
<feature type="transmembrane region" description="Helical" evidence="6">
    <location>
        <begin position="504"/>
        <end position="527"/>
    </location>
</feature>
<name>A0AA49JFH7_9BACT</name>
<dbReference type="EMBL" id="CP120682">
    <property type="protein sequence ID" value="WKN38531.1"/>
    <property type="molecule type" value="Genomic_DNA"/>
</dbReference>
<feature type="transmembrane region" description="Helical" evidence="6">
    <location>
        <begin position="841"/>
        <end position="861"/>
    </location>
</feature>
<dbReference type="AlphaFoldDB" id="A0AA49JFH7"/>
<dbReference type="InterPro" id="IPR047699">
    <property type="entry name" value="Permease_put_prefix"/>
</dbReference>
<reference evidence="9" key="1">
    <citation type="journal article" date="2023" name="Comput. Struct. Biotechnol. J.">
        <title>Discovery of a novel marine Bacteroidetes with a rich repertoire of carbohydrate-active enzymes.</title>
        <authorList>
            <person name="Chen B."/>
            <person name="Liu G."/>
            <person name="Chen Q."/>
            <person name="Wang H."/>
            <person name="Liu L."/>
            <person name="Tang K."/>
        </authorList>
    </citation>
    <scope>NUCLEOTIDE SEQUENCE</scope>
    <source>
        <strain evidence="9">TK19036</strain>
    </source>
</reference>
<evidence type="ECO:0000313" key="9">
    <source>
        <dbReference type="EMBL" id="WKN38531.1"/>
    </source>
</evidence>
<gene>
    <name evidence="9" type="ORF">K4G66_07420</name>
</gene>
<evidence type="ECO:0000256" key="1">
    <source>
        <dbReference type="ARBA" id="ARBA00004651"/>
    </source>
</evidence>
<proteinExistence type="predicted"/>
<dbReference type="NCBIfam" id="NF038404">
    <property type="entry name" value="perm_prefix_2"/>
    <property type="match status" value="1"/>
</dbReference>
<dbReference type="InterPro" id="IPR003838">
    <property type="entry name" value="ABC3_permease_C"/>
</dbReference>
<feature type="transmembrane region" description="Helical" evidence="6">
    <location>
        <begin position="103"/>
        <end position="124"/>
    </location>
</feature>
<organism evidence="9">
    <name type="scientific">Roseihalotalea indica</name>
    <dbReference type="NCBI Taxonomy" id="2867963"/>
    <lineage>
        <taxon>Bacteria</taxon>
        <taxon>Pseudomonadati</taxon>
        <taxon>Bacteroidota</taxon>
        <taxon>Cytophagia</taxon>
        <taxon>Cytophagales</taxon>
        <taxon>Catalimonadaceae</taxon>
        <taxon>Roseihalotalea</taxon>
    </lineage>
</organism>
<accession>A0AA49JFH7</accession>
<dbReference type="Pfam" id="PF02687">
    <property type="entry name" value="FtsX"/>
    <property type="match status" value="2"/>
</dbReference>
<evidence type="ECO:0000256" key="2">
    <source>
        <dbReference type="ARBA" id="ARBA00022475"/>
    </source>
</evidence>
<feature type="transmembrane region" description="Helical" evidence="6">
    <location>
        <begin position="757"/>
        <end position="781"/>
    </location>
</feature>
<dbReference type="Pfam" id="PF12704">
    <property type="entry name" value="MacB_PCD"/>
    <property type="match status" value="2"/>
</dbReference>
<dbReference type="PANTHER" id="PTHR30572">
    <property type="entry name" value="MEMBRANE COMPONENT OF TRANSPORTER-RELATED"/>
    <property type="match status" value="1"/>
</dbReference>
<evidence type="ECO:0000256" key="5">
    <source>
        <dbReference type="ARBA" id="ARBA00023136"/>
    </source>
</evidence>
<comment type="subcellular location">
    <subcellularLocation>
        <location evidence="1">Cell membrane</location>
        <topology evidence="1">Multi-pass membrane protein</topology>
    </subcellularLocation>
</comment>
<dbReference type="PANTHER" id="PTHR30572:SF18">
    <property type="entry name" value="ABC-TYPE MACROLIDE FAMILY EXPORT SYSTEM PERMEASE COMPONENT 2"/>
    <property type="match status" value="1"/>
</dbReference>
<reference evidence="9" key="2">
    <citation type="journal article" date="2024" name="Antonie Van Leeuwenhoek">
        <title>Roseihalotalea indica gen. nov., sp. nov., a halophilic Bacteroidetes from mesopelagic Southwest Indian Ocean with higher carbohydrate metabolic potential.</title>
        <authorList>
            <person name="Chen B."/>
            <person name="Zhang M."/>
            <person name="Lin D."/>
            <person name="Ye J."/>
            <person name="Tang K."/>
        </authorList>
    </citation>
    <scope>NUCLEOTIDE SEQUENCE</scope>
    <source>
        <strain evidence="9">TK19036</strain>
    </source>
</reference>
<evidence type="ECO:0000256" key="4">
    <source>
        <dbReference type="ARBA" id="ARBA00022989"/>
    </source>
</evidence>
<keyword evidence="5 6" id="KW-0472">Membrane</keyword>
<keyword evidence="3 6" id="KW-0812">Transmembrane</keyword>
<keyword evidence="2" id="KW-1003">Cell membrane</keyword>
<evidence type="ECO:0000256" key="6">
    <source>
        <dbReference type="SAM" id="Phobius"/>
    </source>
</evidence>
<dbReference type="GO" id="GO:0005886">
    <property type="term" value="C:plasma membrane"/>
    <property type="evidence" value="ECO:0007669"/>
    <property type="project" value="UniProtKB-SubCell"/>
</dbReference>
<feature type="domain" description="ABC3 transporter permease C-terminal" evidence="7">
    <location>
        <begin position="760"/>
        <end position="869"/>
    </location>
</feature>